<dbReference type="PANTHER" id="PTHR44196">
    <property type="entry name" value="DEHYDROGENASE/REDUCTASE SDR FAMILY MEMBER 7B"/>
    <property type="match status" value="1"/>
</dbReference>
<gene>
    <name evidence="5" type="ORF">OHA16_03235</name>
</gene>
<dbReference type="PANTHER" id="PTHR44196:SF1">
    <property type="entry name" value="DEHYDROGENASE_REDUCTASE SDR FAMILY MEMBER 7B"/>
    <property type="match status" value="1"/>
</dbReference>
<evidence type="ECO:0000256" key="4">
    <source>
        <dbReference type="SAM" id="MobiDB-lite"/>
    </source>
</evidence>
<organism evidence="5 6">
    <name type="scientific">Kitasatospora purpeofusca</name>
    <dbReference type="NCBI Taxonomy" id="67352"/>
    <lineage>
        <taxon>Bacteria</taxon>
        <taxon>Bacillati</taxon>
        <taxon>Actinomycetota</taxon>
        <taxon>Actinomycetes</taxon>
        <taxon>Kitasatosporales</taxon>
        <taxon>Streptomycetaceae</taxon>
        <taxon>Kitasatospora</taxon>
    </lineage>
</organism>
<evidence type="ECO:0000256" key="1">
    <source>
        <dbReference type="ARBA" id="ARBA00006484"/>
    </source>
</evidence>
<dbReference type="Gene3D" id="3.40.50.720">
    <property type="entry name" value="NAD(P)-binding Rossmann-like Domain"/>
    <property type="match status" value="1"/>
</dbReference>
<evidence type="ECO:0000313" key="6">
    <source>
        <dbReference type="Proteomes" id="UP001432222"/>
    </source>
</evidence>
<proteinExistence type="inferred from homology"/>
<sequence>MTQDATDGTDDARPRSRGPRRRPADNPPIALVTGASSGIGAATADRLAAAGWRLLLSGTDQTRLDAVAARTGGRPLPADLAKPDGAQRLAEAALAAAGRVDALIASAGLGWRGPFAETPGDTLDRMLEVNLAAPLRLARLLLPGMLERDRGRIVLLGSIAGQVGVRDEAAYAATKAGLTMFAESLWYELRGTGVGVRLILPGAVATPFFATRGTDYQRERPRPVSAEAVADLVHAAITTGRDRAFLPHWLDFPARIHGAAPGFFRRMAARFG</sequence>
<dbReference type="RefSeq" id="WP_328953146.1">
    <property type="nucleotide sequence ID" value="NZ_CP108110.1"/>
</dbReference>
<reference evidence="5" key="1">
    <citation type="submission" date="2022-10" db="EMBL/GenBank/DDBJ databases">
        <title>The complete genomes of actinobacterial strains from the NBC collection.</title>
        <authorList>
            <person name="Joergensen T.S."/>
            <person name="Alvarez Arevalo M."/>
            <person name="Sterndorff E.B."/>
            <person name="Faurdal D."/>
            <person name="Vuksanovic O."/>
            <person name="Mourched A.-S."/>
            <person name="Charusanti P."/>
            <person name="Shaw S."/>
            <person name="Blin K."/>
            <person name="Weber T."/>
        </authorList>
    </citation>
    <scope>NUCLEOTIDE SEQUENCE</scope>
    <source>
        <strain evidence="5">NBC_00222</strain>
    </source>
</reference>
<dbReference type="CDD" id="cd05233">
    <property type="entry name" value="SDR_c"/>
    <property type="match status" value="1"/>
</dbReference>
<comment type="similarity">
    <text evidence="1 3">Belongs to the short-chain dehydrogenases/reductases (SDR) family.</text>
</comment>
<dbReference type="SUPFAM" id="SSF51735">
    <property type="entry name" value="NAD(P)-binding Rossmann-fold domains"/>
    <property type="match status" value="1"/>
</dbReference>
<dbReference type="InterPro" id="IPR002347">
    <property type="entry name" value="SDR_fam"/>
</dbReference>
<dbReference type="PRINTS" id="PR00081">
    <property type="entry name" value="GDHRDH"/>
</dbReference>
<evidence type="ECO:0000313" key="5">
    <source>
        <dbReference type="EMBL" id="WUQ82078.1"/>
    </source>
</evidence>
<evidence type="ECO:0000256" key="3">
    <source>
        <dbReference type="RuleBase" id="RU000363"/>
    </source>
</evidence>
<dbReference type="InterPro" id="IPR036291">
    <property type="entry name" value="NAD(P)-bd_dom_sf"/>
</dbReference>
<feature type="region of interest" description="Disordered" evidence="4">
    <location>
        <begin position="1"/>
        <end position="29"/>
    </location>
</feature>
<dbReference type="EMBL" id="CP108110">
    <property type="protein sequence ID" value="WUQ82078.1"/>
    <property type="molecule type" value="Genomic_DNA"/>
</dbReference>
<keyword evidence="6" id="KW-1185">Reference proteome</keyword>
<dbReference type="PRINTS" id="PR00080">
    <property type="entry name" value="SDRFAMILY"/>
</dbReference>
<accession>A0ABZ1TSZ3</accession>
<name>A0ABZ1TSZ3_9ACTN</name>
<dbReference type="Proteomes" id="UP001432222">
    <property type="component" value="Chromosome"/>
</dbReference>
<evidence type="ECO:0000256" key="2">
    <source>
        <dbReference type="ARBA" id="ARBA00023002"/>
    </source>
</evidence>
<dbReference type="Pfam" id="PF00106">
    <property type="entry name" value="adh_short"/>
    <property type="match status" value="1"/>
</dbReference>
<keyword evidence="2" id="KW-0560">Oxidoreductase</keyword>
<protein>
    <submittedName>
        <fullName evidence="5">SDR family NAD(P)-dependent oxidoreductase</fullName>
    </submittedName>
</protein>